<dbReference type="InterPro" id="IPR038063">
    <property type="entry name" value="Transpep_catalytic_dom"/>
</dbReference>
<dbReference type="Gene3D" id="2.40.440.10">
    <property type="entry name" value="L,D-transpeptidase catalytic domain-like"/>
    <property type="match status" value="1"/>
</dbReference>
<feature type="active site" description="Proton donor/acceptor" evidence="6">
    <location>
        <position position="510"/>
    </location>
</feature>
<keyword evidence="4 6" id="KW-0573">Peptidoglycan synthesis</keyword>
<evidence type="ECO:0000256" key="4">
    <source>
        <dbReference type="ARBA" id="ARBA00022984"/>
    </source>
</evidence>
<dbReference type="Proteomes" id="UP000287470">
    <property type="component" value="Unassembled WGS sequence"/>
</dbReference>
<feature type="region of interest" description="Disordered" evidence="7">
    <location>
        <begin position="1"/>
        <end position="31"/>
    </location>
</feature>
<evidence type="ECO:0000256" key="1">
    <source>
        <dbReference type="ARBA" id="ARBA00004752"/>
    </source>
</evidence>
<evidence type="ECO:0000313" key="10">
    <source>
        <dbReference type="EMBL" id="RSX56572.1"/>
    </source>
</evidence>
<evidence type="ECO:0000259" key="9">
    <source>
        <dbReference type="PROSITE" id="PS52029"/>
    </source>
</evidence>
<dbReference type="PROSITE" id="PS52029">
    <property type="entry name" value="LD_TPASE"/>
    <property type="match status" value="1"/>
</dbReference>
<dbReference type="EMBL" id="QXGK01000009">
    <property type="protein sequence ID" value="RSX56572.1"/>
    <property type="molecule type" value="Genomic_DNA"/>
</dbReference>
<dbReference type="GO" id="GO:0005576">
    <property type="term" value="C:extracellular region"/>
    <property type="evidence" value="ECO:0007669"/>
    <property type="project" value="TreeGrafter"/>
</dbReference>
<dbReference type="GO" id="GO:0008360">
    <property type="term" value="P:regulation of cell shape"/>
    <property type="evidence" value="ECO:0007669"/>
    <property type="project" value="UniProtKB-UniRule"/>
</dbReference>
<comment type="pathway">
    <text evidence="1 6">Cell wall biogenesis; peptidoglycan biosynthesis.</text>
</comment>
<evidence type="ECO:0000256" key="3">
    <source>
        <dbReference type="ARBA" id="ARBA00022960"/>
    </source>
</evidence>
<evidence type="ECO:0000256" key="6">
    <source>
        <dbReference type="PROSITE-ProRule" id="PRU01373"/>
    </source>
</evidence>
<dbReference type="UniPathway" id="UPA00219"/>
<dbReference type="OrthoDB" id="3176960at2"/>
<feature type="active site" description="Nucleophile" evidence="6">
    <location>
        <position position="533"/>
    </location>
</feature>
<evidence type="ECO:0000313" key="11">
    <source>
        <dbReference type="Proteomes" id="UP000287470"/>
    </source>
</evidence>
<evidence type="ECO:0000256" key="7">
    <source>
        <dbReference type="SAM" id="MobiDB-lite"/>
    </source>
</evidence>
<keyword evidence="2" id="KW-0808">Transferase</keyword>
<keyword evidence="11" id="KW-1185">Reference proteome</keyword>
<accession>A0A430FU86</accession>
<dbReference type="AlphaFoldDB" id="A0A430FU86"/>
<dbReference type="InterPro" id="IPR005490">
    <property type="entry name" value="LD_TPept_cat_dom"/>
</dbReference>
<dbReference type="InterPro" id="IPR050979">
    <property type="entry name" value="LD-transpeptidase"/>
</dbReference>
<gene>
    <name evidence="10" type="ORF">D2E24_1117</name>
</gene>
<feature type="transmembrane region" description="Helical" evidence="8">
    <location>
        <begin position="73"/>
        <end position="96"/>
    </location>
</feature>
<protein>
    <submittedName>
        <fullName evidence="10">L,D-transpeptidase catalytic domain-containing protein</fullName>
    </submittedName>
</protein>
<dbReference type="GO" id="GO:0071555">
    <property type="term" value="P:cell wall organization"/>
    <property type="evidence" value="ECO:0007669"/>
    <property type="project" value="UniProtKB-UniRule"/>
</dbReference>
<keyword evidence="3 6" id="KW-0133">Cell shape</keyword>
<proteinExistence type="predicted"/>
<keyword evidence="8" id="KW-0812">Transmembrane</keyword>
<dbReference type="GO" id="GO:0016740">
    <property type="term" value="F:transferase activity"/>
    <property type="evidence" value="ECO:0007669"/>
    <property type="project" value="UniProtKB-KW"/>
</dbReference>
<dbReference type="Pfam" id="PF03734">
    <property type="entry name" value="YkuD"/>
    <property type="match status" value="1"/>
</dbReference>
<evidence type="ECO:0000256" key="8">
    <source>
        <dbReference type="SAM" id="Phobius"/>
    </source>
</evidence>
<dbReference type="GO" id="GO:0071972">
    <property type="term" value="F:peptidoglycan L,D-transpeptidase activity"/>
    <property type="evidence" value="ECO:0007669"/>
    <property type="project" value="TreeGrafter"/>
</dbReference>
<comment type="caution">
    <text evidence="10">The sequence shown here is derived from an EMBL/GenBank/DDBJ whole genome shotgun (WGS) entry which is preliminary data.</text>
</comment>
<dbReference type="GO" id="GO:0018104">
    <property type="term" value="P:peptidoglycan-protein cross-linking"/>
    <property type="evidence" value="ECO:0007669"/>
    <property type="project" value="TreeGrafter"/>
</dbReference>
<evidence type="ECO:0000256" key="5">
    <source>
        <dbReference type="ARBA" id="ARBA00023316"/>
    </source>
</evidence>
<feature type="domain" description="L,D-TPase catalytic" evidence="9">
    <location>
        <begin position="417"/>
        <end position="557"/>
    </location>
</feature>
<dbReference type="PANTHER" id="PTHR30582:SF2">
    <property type="entry name" value="L,D-TRANSPEPTIDASE YCIB-RELATED"/>
    <property type="match status" value="1"/>
</dbReference>
<reference evidence="10 11" key="1">
    <citation type="submission" date="2018-09" db="EMBL/GenBank/DDBJ databases">
        <title>Characterization of the phylogenetic diversity of five novel species belonging to the genus Bifidobacterium.</title>
        <authorList>
            <person name="Lugli G.A."/>
            <person name="Duranti S."/>
            <person name="Milani C."/>
        </authorList>
    </citation>
    <scope>NUCLEOTIDE SEQUENCE [LARGE SCALE GENOMIC DNA]</scope>
    <source>
        <strain evidence="10 11">2033B</strain>
    </source>
</reference>
<dbReference type="PANTHER" id="PTHR30582">
    <property type="entry name" value="L,D-TRANSPEPTIDASE"/>
    <property type="match status" value="1"/>
</dbReference>
<sequence>MNEDSNQFNGNGYGQGDDAWDAGARRTGRGGAFADHEDTTVFAPLQAGDIPLPPIEDLSAIAEPAAPARRRMIWPWIILAVVLAFAAGIGGGLWFFQSHALPGVTLWGSPVTGKTRAQIAAMVDDAVDGARAKVTYEDRTTAVSMDDLGLSVDSTAIADKAFDAKRDGAWWTRYAFWIGQDVTDAPAEANAADGTTLNEKLSIEETTPVDAGVQLNADGTGFDVVPGQTGQGADVTPVAKAVIEAVETLDPTATRDVTVDMSPIEPAVTDQIAGEAKTTLDTLAANPVAIKVGDHQIASIDAAALAASSRIDANRSGKLADGESRSGYVVFDAAKLQSYYDEHIKPNLQTGREDREVIVNNNGTELSVLTEGHDGVTVADGADKAIGEQAAAQLVKGGGAVEVEGTVDPMQTKTTKRHIVVDLSDHKVYAYENDKLIRSMTMSAGMGNDYATGACVSDLCTPTGDFEIWLKYESQDMSGNLTLSDGSVSKWDVKGVGFVNYFSRSGCAIHRIATSGYTSDAAIAGMGNTSHGCVGIGWDQAEWFYGWALMGTSVHVQQ</sequence>
<keyword evidence="5 6" id="KW-0961">Cell wall biogenesis/degradation</keyword>
<dbReference type="CDD" id="cd16913">
    <property type="entry name" value="YkuD_like"/>
    <property type="match status" value="1"/>
</dbReference>
<keyword evidence="8" id="KW-0472">Membrane</keyword>
<dbReference type="SUPFAM" id="SSF141523">
    <property type="entry name" value="L,D-transpeptidase catalytic domain-like"/>
    <property type="match status" value="1"/>
</dbReference>
<dbReference type="RefSeq" id="WP_125968370.1">
    <property type="nucleotide sequence ID" value="NZ_QXGK01000009.1"/>
</dbReference>
<keyword evidence="8" id="KW-1133">Transmembrane helix</keyword>
<name>A0A430FU86_9BIFI</name>
<evidence type="ECO:0000256" key="2">
    <source>
        <dbReference type="ARBA" id="ARBA00022679"/>
    </source>
</evidence>
<feature type="compositionally biased region" description="Polar residues" evidence="7">
    <location>
        <begin position="1"/>
        <end position="10"/>
    </location>
</feature>
<organism evidence="10 11">
    <name type="scientific">Bifidobacterium samirii</name>
    <dbReference type="NCBI Taxonomy" id="2306974"/>
    <lineage>
        <taxon>Bacteria</taxon>
        <taxon>Bacillati</taxon>
        <taxon>Actinomycetota</taxon>
        <taxon>Actinomycetes</taxon>
        <taxon>Bifidobacteriales</taxon>
        <taxon>Bifidobacteriaceae</taxon>
        <taxon>Bifidobacterium</taxon>
    </lineage>
</organism>